<feature type="transmembrane region" description="Helical" evidence="1">
    <location>
        <begin position="166"/>
        <end position="184"/>
    </location>
</feature>
<feature type="transmembrane region" description="Helical" evidence="1">
    <location>
        <begin position="204"/>
        <end position="224"/>
    </location>
</feature>
<accession>A0A7Y9GQQ1</accession>
<dbReference type="InterPro" id="IPR009339">
    <property type="entry name" value="DUF998"/>
</dbReference>
<feature type="transmembrane region" description="Helical" evidence="1">
    <location>
        <begin position="132"/>
        <end position="154"/>
    </location>
</feature>
<feature type="transmembrane region" description="Helical" evidence="1">
    <location>
        <begin position="264"/>
        <end position="283"/>
    </location>
</feature>
<feature type="transmembrane region" description="Helical" evidence="1">
    <location>
        <begin position="295"/>
        <end position="316"/>
    </location>
</feature>
<protein>
    <submittedName>
        <fullName evidence="2">Putative membrane protein</fullName>
    </submittedName>
</protein>
<evidence type="ECO:0000313" key="3">
    <source>
        <dbReference type="Proteomes" id="UP000576969"/>
    </source>
</evidence>
<feature type="transmembrane region" description="Helical" evidence="1">
    <location>
        <begin position="63"/>
        <end position="83"/>
    </location>
</feature>
<sequence length="351" mass="36758">MSRQPDVALTRDAGRGIRWTDRVGARDLESLALLAGAVAFVVGATAALIAFRFASAPIAGPDSIGQFAALASALVALPCVAAARYLVSARAGERLRLLDHLDIAALAIAHAIVALLGWTLLAAILAEAFLGAVVFPLAVIALAGVATAVTAYVSFSSAIAMDSRRLALLFAAFFVLGVLAAMLSTSDPDWWKDNLSALGVTTNVSARAFNLTLIVSGFLVTSLARSATKPTGTDAPGLLSVRTCLVVLGIFLALVGAFPVDVFFVIHVGVSIGMVVAFGVLVTRLPRWMPGLPRPFIVLGWLFLALMILFGVFYGIGYYTLTAVELIGGVLVFTWVILFIRNTAALEADTP</sequence>
<dbReference type="EMBL" id="JACCBV010000001">
    <property type="protein sequence ID" value="NYE20913.1"/>
    <property type="molecule type" value="Genomic_DNA"/>
</dbReference>
<dbReference type="RefSeq" id="WP_179491199.1">
    <property type="nucleotide sequence ID" value="NZ_JACCBV010000001.1"/>
</dbReference>
<keyword evidence="3" id="KW-1185">Reference proteome</keyword>
<organism evidence="2 3">
    <name type="scientific">Microbacterium immunditiarum</name>
    <dbReference type="NCBI Taxonomy" id="337480"/>
    <lineage>
        <taxon>Bacteria</taxon>
        <taxon>Bacillati</taxon>
        <taxon>Actinomycetota</taxon>
        <taxon>Actinomycetes</taxon>
        <taxon>Micrococcales</taxon>
        <taxon>Microbacteriaceae</taxon>
        <taxon>Microbacterium</taxon>
    </lineage>
</organism>
<feature type="transmembrane region" description="Helical" evidence="1">
    <location>
        <begin position="31"/>
        <end position="51"/>
    </location>
</feature>
<evidence type="ECO:0000313" key="2">
    <source>
        <dbReference type="EMBL" id="NYE20913.1"/>
    </source>
</evidence>
<keyword evidence="1" id="KW-0812">Transmembrane</keyword>
<feature type="transmembrane region" description="Helical" evidence="1">
    <location>
        <begin position="322"/>
        <end position="340"/>
    </location>
</feature>
<dbReference type="AlphaFoldDB" id="A0A7Y9GQQ1"/>
<reference evidence="2 3" key="1">
    <citation type="submission" date="2020-07" db="EMBL/GenBank/DDBJ databases">
        <title>Sequencing the genomes of 1000 actinobacteria strains.</title>
        <authorList>
            <person name="Klenk H.-P."/>
        </authorList>
    </citation>
    <scope>NUCLEOTIDE SEQUENCE [LARGE SCALE GENOMIC DNA]</scope>
    <source>
        <strain evidence="2 3">DSM 24662</strain>
    </source>
</reference>
<evidence type="ECO:0000256" key="1">
    <source>
        <dbReference type="SAM" id="Phobius"/>
    </source>
</evidence>
<dbReference type="Proteomes" id="UP000576969">
    <property type="component" value="Unassembled WGS sequence"/>
</dbReference>
<comment type="caution">
    <text evidence="2">The sequence shown here is derived from an EMBL/GenBank/DDBJ whole genome shotgun (WGS) entry which is preliminary data.</text>
</comment>
<name>A0A7Y9GQQ1_9MICO</name>
<feature type="transmembrane region" description="Helical" evidence="1">
    <location>
        <begin position="236"/>
        <end position="258"/>
    </location>
</feature>
<keyword evidence="1" id="KW-1133">Transmembrane helix</keyword>
<gene>
    <name evidence="2" type="ORF">BJ991_002941</name>
</gene>
<proteinExistence type="predicted"/>
<feature type="transmembrane region" description="Helical" evidence="1">
    <location>
        <begin position="103"/>
        <end position="126"/>
    </location>
</feature>
<dbReference type="Pfam" id="PF06197">
    <property type="entry name" value="DUF998"/>
    <property type="match status" value="1"/>
</dbReference>
<keyword evidence="1" id="KW-0472">Membrane</keyword>